<feature type="domain" description="AB hydrolase-1" evidence="1">
    <location>
        <begin position="34"/>
        <end position="272"/>
    </location>
</feature>
<accession>A0A9X3ARY0</accession>
<evidence type="ECO:0000313" key="3">
    <source>
        <dbReference type="Proteomes" id="UP001147830"/>
    </source>
</evidence>
<dbReference type="Gene3D" id="3.40.50.1820">
    <property type="entry name" value="alpha/beta hydrolase"/>
    <property type="match status" value="1"/>
</dbReference>
<organism evidence="2 3">
    <name type="scientific">Thalassolituus pacificus</name>
    <dbReference type="NCBI Taxonomy" id="2975440"/>
    <lineage>
        <taxon>Bacteria</taxon>
        <taxon>Pseudomonadati</taxon>
        <taxon>Pseudomonadota</taxon>
        <taxon>Gammaproteobacteria</taxon>
        <taxon>Oceanospirillales</taxon>
        <taxon>Oceanospirillaceae</taxon>
        <taxon>Thalassolituus</taxon>
    </lineage>
</organism>
<keyword evidence="3" id="KW-1185">Reference proteome</keyword>
<sequence>MEKHQINCRTASCQQHALLLQYPSLHEVSASRRLLLLHGAGVPGEVTWTYIANYLSEWDEILIPDFAGMGRSAFFAQTAPRLSDYVAQIHELCEALDWTEFDIAGYSFGGMVAVRYLQQFGARGLCFLLEPAMLFSADCHKTQQKADDYLTVADRVEHNPQDADAYLDFLESVSPQRVRNEKVDRLTIARLQENSVGFAQALRAVSQVLLDECSTYASWIAPWPGVSFVGGLSHATMLGRHRLLAEQSADWQCHVVANADHSLVFTKPRSIAKVMNERRQQG</sequence>
<dbReference type="InterPro" id="IPR029058">
    <property type="entry name" value="AB_hydrolase_fold"/>
</dbReference>
<dbReference type="GO" id="GO:0016020">
    <property type="term" value="C:membrane"/>
    <property type="evidence" value="ECO:0007669"/>
    <property type="project" value="TreeGrafter"/>
</dbReference>
<dbReference type="GO" id="GO:0016787">
    <property type="term" value="F:hydrolase activity"/>
    <property type="evidence" value="ECO:0007669"/>
    <property type="project" value="UniProtKB-KW"/>
</dbReference>
<reference evidence="2" key="2">
    <citation type="submission" date="2022-08" db="EMBL/GenBank/DDBJ databases">
        <authorList>
            <person name="Dong C."/>
        </authorList>
    </citation>
    <scope>NUCLEOTIDE SEQUENCE</scope>
    <source>
        <strain evidence="2">59MF3M-4</strain>
    </source>
</reference>
<dbReference type="Proteomes" id="UP001147830">
    <property type="component" value="Unassembled WGS sequence"/>
</dbReference>
<dbReference type="PANTHER" id="PTHR43798:SF33">
    <property type="entry name" value="HYDROLASE, PUTATIVE (AFU_ORTHOLOGUE AFUA_2G14860)-RELATED"/>
    <property type="match status" value="1"/>
</dbReference>
<dbReference type="Pfam" id="PF12697">
    <property type="entry name" value="Abhydrolase_6"/>
    <property type="match status" value="1"/>
</dbReference>
<evidence type="ECO:0000259" key="1">
    <source>
        <dbReference type="Pfam" id="PF12697"/>
    </source>
</evidence>
<dbReference type="AlphaFoldDB" id="A0A9X3ARY0"/>
<reference evidence="2" key="1">
    <citation type="journal article" date="2022" name="Front. Microbiol.">
        <title>Genome-based taxonomic rearrangement of Oceanobacter-related bacteria including the description of Thalassolituus hydrocarbonoclasticus sp. nov. and Thalassolituus pacificus sp. nov. and emended description of the genus Thalassolituus.</title>
        <authorList>
            <person name="Dong C."/>
            <person name="Wei L."/>
            <person name="Wang J."/>
            <person name="Lai Q."/>
            <person name="Huang Z."/>
            <person name="Shao Z."/>
        </authorList>
    </citation>
    <scope>NUCLEOTIDE SEQUENCE</scope>
    <source>
        <strain evidence="2">59MF3M-4</strain>
    </source>
</reference>
<dbReference type="RefSeq" id="WP_260976637.1">
    <property type="nucleotide sequence ID" value="NZ_JAOANI010000019.1"/>
</dbReference>
<comment type="caution">
    <text evidence="2">The sequence shown here is derived from an EMBL/GenBank/DDBJ whole genome shotgun (WGS) entry which is preliminary data.</text>
</comment>
<proteinExistence type="predicted"/>
<evidence type="ECO:0000313" key="2">
    <source>
        <dbReference type="EMBL" id="MCT7359780.1"/>
    </source>
</evidence>
<dbReference type="EMBL" id="JAOANI010000019">
    <property type="protein sequence ID" value="MCT7359780.1"/>
    <property type="molecule type" value="Genomic_DNA"/>
</dbReference>
<dbReference type="PANTHER" id="PTHR43798">
    <property type="entry name" value="MONOACYLGLYCEROL LIPASE"/>
    <property type="match status" value="1"/>
</dbReference>
<dbReference type="InterPro" id="IPR050266">
    <property type="entry name" value="AB_hydrolase_sf"/>
</dbReference>
<dbReference type="SUPFAM" id="SSF53474">
    <property type="entry name" value="alpha/beta-Hydrolases"/>
    <property type="match status" value="1"/>
</dbReference>
<name>A0A9X3ARY0_9GAMM</name>
<gene>
    <name evidence="2" type="ORF">NYR02_12240</name>
</gene>
<keyword evidence="2" id="KW-0378">Hydrolase</keyword>
<protein>
    <submittedName>
        <fullName evidence="2">Alpha/beta hydrolase</fullName>
    </submittedName>
</protein>
<dbReference type="InterPro" id="IPR000073">
    <property type="entry name" value="AB_hydrolase_1"/>
</dbReference>